<comment type="caution">
    <text evidence="6">The sequence shown here is derived from an EMBL/GenBank/DDBJ whole genome shotgun (WGS) entry which is preliminary data.</text>
</comment>
<dbReference type="GO" id="GO:0007166">
    <property type="term" value="P:cell surface receptor signaling pathway"/>
    <property type="evidence" value="ECO:0007669"/>
    <property type="project" value="InterPro"/>
</dbReference>
<organism evidence="6 7">
    <name type="scientific">Rosa chinensis</name>
    <name type="common">China rose</name>
    <dbReference type="NCBI Taxonomy" id="74649"/>
    <lineage>
        <taxon>Eukaryota</taxon>
        <taxon>Viridiplantae</taxon>
        <taxon>Streptophyta</taxon>
        <taxon>Embryophyta</taxon>
        <taxon>Tracheophyta</taxon>
        <taxon>Spermatophyta</taxon>
        <taxon>Magnoliopsida</taxon>
        <taxon>eudicotyledons</taxon>
        <taxon>Gunneridae</taxon>
        <taxon>Pentapetalae</taxon>
        <taxon>rosids</taxon>
        <taxon>fabids</taxon>
        <taxon>Rosales</taxon>
        <taxon>Rosaceae</taxon>
        <taxon>Rosoideae</taxon>
        <taxon>Rosoideae incertae sedis</taxon>
        <taxon>Rosa</taxon>
    </lineage>
</organism>
<name>A0A2P6Q6C6_ROSCH</name>
<dbReference type="PROSITE" id="PS00107">
    <property type="entry name" value="PROTEIN_KINASE_ATP"/>
    <property type="match status" value="1"/>
</dbReference>
<proteinExistence type="predicted"/>
<dbReference type="Gene3D" id="1.10.510.10">
    <property type="entry name" value="Transferase(Phosphotransferase) domain 1"/>
    <property type="match status" value="1"/>
</dbReference>
<evidence type="ECO:0000256" key="1">
    <source>
        <dbReference type="ARBA" id="ARBA00022741"/>
    </source>
</evidence>
<dbReference type="PANTHER" id="PTHR27005">
    <property type="entry name" value="WALL-ASSOCIATED RECEPTOR KINASE-LIKE 21"/>
    <property type="match status" value="1"/>
</dbReference>
<keyword evidence="7" id="KW-1185">Reference proteome</keyword>
<protein>
    <recommendedName>
        <fullName evidence="5">Protein kinase domain-containing protein</fullName>
    </recommendedName>
</protein>
<keyword evidence="1 3" id="KW-0547">Nucleotide-binding</keyword>
<feature type="domain" description="Protein kinase" evidence="5">
    <location>
        <begin position="26"/>
        <end position="132"/>
    </location>
</feature>
<reference evidence="6 7" key="1">
    <citation type="journal article" date="2018" name="Nat. Genet.">
        <title>The Rosa genome provides new insights in the design of modern roses.</title>
        <authorList>
            <person name="Bendahmane M."/>
        </authorList>
    </citation>
    <scope>NUCLEOTIDE SEQUENCE [LARGE SCALE GENOMIC DNA]</scope>
    <source>
        <strain evidence="7">cv. Old Blush</strain>
    </source>
</reference>
<accession>A0A2P6Q6C6</accession>
<dbReference type="Pfam" id="PF07714">
    <property type="entry name" value="PK_Tyr_Ser-Thr"/>
    <property type="match status" value="1"/>
</dbReference>
<dbReference type="OMA" id="TINYHRD"/>
<dbReference type="InterPro" id="IPR001245">
    <property type="entry name" value="Ser-Thr/Tyr_kinase_cat_dom"/>
</dbReference>
<dbReference type="InterPro" id="IPR000719">
    <property type="entry name" value="Prot_kinase_dom"/>
</dbReference>
<dbReference type="GO" id="GO:0005886">
    <property type="term" value="C:plasma membrane"/>
    <property type="evidence" value="ECO:0007669"/>
    <property type="project" value="TreeGrafter"/>
</dbReference>
<dbReference type="OrthoDB" id="4062651at2759"/>
<dbReference type="FunFam" id="3.30.200.20:FF:001332">
    <property type="entry name" value="Wall-associated receptor kinase-like 10"/>
    <property type="match status" value="1"/>
</dbReference>
<evidence type="ECO:0000313" key="7">
    <source>
        <dbReference type="Proteomes" id="UP000238479"/>
    </source>
</evidence>
<dbReference type="Proteomes" id="UP000238479">
    <property type="component" value="Chromosome 5"/>
</dbReference>
<dbReference type="SUPFAM" id="SSF56112">
    <property type="entry name" value="Protein kinase-like (PK-like)"/>
    <property type="match status" value="1"/>
</dbReference>
<dbReference type="AlphaFoldDB" id="A0A2P6Q6C6"/>
<dbReference type="InterPro" id="IPR045274">
    <property type="entry name" value="WAK-like"/>
</dbReference>
<dbReference type="Gramene" id="PRQ29714">
    <property type="protein sequence ID" value="PRQ29714"/>
    <property type="gene ID" value="RchiOBHm_Chr5g0016781"/>
</dbReference>
<keyword evidence="2 3" id="KW-0067">ATP-binding</keyword>
<evidence type="ECO:0000256" key="4">
    <source>
        <dbReference type="SAM" id="MobiDB-lite"/>
    </source>
</evidence>
<dbReference type="PROSITE" id="PS50011">
    <property type="entry name" value="PROTEIN_KINASE_DOM"/>
    <property type="match status" value="1"/>
</dbReference>
<dbReference type="GO" id="GO:0005524">
    <property type="term" value="F:ATP binding"/>
    <property type="evidence" value="ECO:0007669"/>
    <property type="project" value="UniProtKB-UniRule"/>
</dbReference>
<dbReference type="PANTHER" id="PTHR27005:SF468">
    <property type="entry name" value="OS01G0310500 PROTEIN"/>
    <property type="match status" value="1"/>
</dbReference>
<evidence type="ECO:0000256" key="2">
    <source>
        <dbReference type="ARBA" id="ARBA00022840"/>
    </source>
</evidence>
<evidence type="ECO:0000256" key="3">
    <source>
        <dbReference type="PROSITE-ProRule" id="PRU10141"/>
    </source>
</evidence>
<feature type="compositionally biased region" description="Polar residues" evidence="4">
    <location>
        <begin position="9"/>
        <end position="25"/>
    </location>
</feature>
<dbReference type="EMBL" id="PDCK01000043">
    <property type="protein sequence ID" value="PRQ29714.1"/>
    <property type="molecule type" value="Genomic_DNA"/>
</dbReference>
<feature type="binding site" evidence="3">
    <location>
        <position position="54"/>
    </location>
    <ligand>
        <name>ATP</name>
        <dbReference type="ChEBI" id="CHEBI:30616"/>
    </ligand>
</feature>
<keyword evidence="6" id="KW-0808">Transferase</keyword>
<evidence type="ECO:0000313" key="6">
    <source>
        <dbReference type="EMBL" id="PRQ29714.1"/>
    </source>
</evidence>
<sequence length="132" mass="14638">MTRDLLRQQPGSLPRQTSSRSQTINYHRDGILGEGGYGTVYKGVLPDNKVVAIKSKIMAKSQTDQFVNEVVVLSQINHRNVVKLLGCCLETEMPLLVYEYVSNGTLYDHVHKRNGKGPLSLGLRLKIAAETA</sequence>
<dbReference type="InterPro" id="IPR017441">
    <property type="entry name" value="Protein_kinase_ATP_BS"/>
</dbReference>
<dbReference type="GO" id="GO:0004674">
    <property type="term" value="F:protein serine/threonine kinase activity"/>
    <property type="evidence" value="ECO:0007669"/>
    <property type="project" value="TreeGrafter"/>
</dbReference>
<evidence type="ECO:0000259" key="5">
    <source>
        <dbReference type="PROSITE" id="PS50011"/>
    </source>
</evidence>
<gene>
    <name evidence="6" type="ORF">RchiOBHm_Chr5g0016781</name>
</gene>
<feature type="region of interest" description="Disordered" evidence="4">
    <location>
        <begin position="1"/>
        <end position="25"/>
    </location>
</feature>
<dbReference type="InterPro" id="IPR011009">
    <property type="entry name" value="Kinase-like_dom_sf"/>
</dbReference>